<dbReference type="Proteomes" id="UP001497623">
    <property type="component" value="Unassembled WGS sequence"/>
</dbReference>
<evidence type="ECO:0000313" key="5">
    <source>
        <dbReference type="Proteomes" id="UP001497623"/>
    </source>
</evidence>
<dbReference type="Pfam" id="PF02017">
    <property type="entry name" value="CIDE-N"/>
    <property type="match status" value="1"/>
</dbReference>
<name>A0AAV2QUM1_MEGNR</name>
<sequence>MKKPVRVWSKDREKRYGVVAESLIQLKEKGANKLGLPIDCDIRVVLEDDGTVVDDAYFDILKPDMRVILLSGDEVWEPAPLQIPLTLQIATDETDGPLNEKERAVQLFQKLKQNPAVAALFSLTDLEIIKDAEVKDLELQSVKKEYAEQIQELCIEFYVKKKEEADALEFVTLLKERNNKPAK</sequence>
<dbReference type="PROSITE" id="PS51135">
    <property type="entry name" value="CIDE_N"/>
    <property type="match status" value="1"/>
</dbReference>
<dbReference type="AlphaFoldDB" id="A0AAV2QUM1"/>
<protein>
    <recommendedName>
        <fullName evidence="3">CIDE-N domain-containing protein</fullName>
    </recommendedName>
</protein>
<organism evidence="4 5">
    <name type="scientific">Meganyctiphanes norvegica</name>
    <name type="common">Northern krill</name>
    <name type="synonym">Thysanopoda norvegica</name>
    <dbReference type="NCBI Taxonomy" id="48144"/>
    <lineage>
        <taxon>Eukaryota</taxon>
        <taxon>Metazoa</taxon>
        <taxon>Ecdysozoa</taxon>
        <taxon>Arthropoda</taxon>
        <taxon>Crustacea</taxon>
        <taxon>Multicrustacea</taxon>
        <taxon>Malacostraca</taxon>
        <taxon>Eumalacostraca</taxon>
        <taxon>Eucarida</taxon>
        <taxon>Euphausiacea</taxon>
        <taxon>Euphausiidae</taxon>
        <taxon>Meganyctiphanes</taxon>
    </lineage>
</organism>
<evidence type="ECO:0000259" key="3">
    <source>
        <dbReference type="PROSITE" id="PS51135"/>
    </source>
</evidence>
<dbReference type="EMBL" id="CAXKWB010010491">
    <property type="protein sequence ID" value="CAL4098182.1"/>
    <property type="molecule type" value="Genomic_DNA"/>
</dbReference>
<feature type="domain" description="CIDE-N" evidence="3">
    <location>
        <begin position="1"/>
        <end position="78"/>
    </location>
</feature>
<dbReference type="GO" id="GO:0006915">
    <property type="term" value="P:apoptotic process"/>
    <property type="evidence" value="ECO:0007669"/>
    <property type="project" value="UniProtKB-UniRule"/>
</dbReference>
<dbReference type="SUPFAM" id="SSF54277">
    <property type="entry name" value="CAD &amp; PB1 domains"/>
    <property type="match status" value="1"/>
</dbReference>
<dbReference type="PANTHER" id="PTHR12306">
    <property type="entry name" value="CELL DEATH ACTIVATOR CIDE"/>
    <property type="match status" value="1"/>
</dbReference>
<dbReference type="GO" id="GO:0042981">
    <property type="term" value="P:regulation of apoptotic process"/>
    <property type="evidence" value="ECO:0007669"/>
    <property type="project" value="TreeGrafter"/>
</dbReference>
<keyword evidence="1 2" id="KW-0053">Apoptosis</keyword>
<evidence type="ECO:0000256" key="1">
    <source>
        <dbReference type="ARBA" id="ARBA00022703"/>
    </source>
</evidence>
<comment type="caution">
    <text evidence="4">The sequence shown here is derived from an EMBL/GenBank/DDBJ whole genome shotgun (WGS) entry which is preliminary data.</text>
</comment>
<accession>A0AAV2QUM1</accession>
<proteinExistence type="predicted"/>
<reference evidence="4 5" key="1">
    <citation type="submission" date="2024-05" db="EMBL/GenBank/DDBJ databases">
        <authorList>
            <person name="Wallberg A."/>
        </authorList>
    </citation>
    <scope>NUCLEOTIDE SEQUENCE [LARGE SCALE GENOMIC DNA]</scope>
</reference>
<dbReference type="PANTHER" id="PTHR12306:SF15">
    <property type="entry name" value="DNAATION FACTOR-RELATED PROTEIN 1, ISOFORM B-RELATED"/>
    <property type="match status" value="1"/>
</dbReference>
<keyword evidence="5" id="KW-1185">Reference proteome</keyword>
<dbReference type="Gene3D" id="3.10.20.10">
    <property type="match status" value="1"/>
</dbReference>
<dbReference type="InterPro" id="IPR003508">
    <property type="entry name" value="CIDE-N_dom"/>
</dbReference>
<gene>
    <name evidence="4" type="ORF">MNOR_LOCUS16166</name>
</gene>
<evidence type="ECO:0000313" key="4">
    <source>
        <dbReference type="EMBL" id="CAL4098182.1"/>
    </source>
</evidence>
<dbReference type="SMART" id="SM00266">
    <property type="entry name" value="CAD"/>
    <property type="match status" value="1"/>
</dbReference>
<evidence type="ECO:0000256" key="2">
    <source>
        <dbReference type="PROSITE-ProRule" id="PRU00447"/>
    </source>
</evidence>